<dbReference type="GeneID" id="98319323"/>
<feature type="transmembrane region" description="Helical" evidence="6">
    <location>
        <begin position="75"/>
        <end position="91"/>
    </location>
</feature>
<dbReference type="PANTHER" id="PTHR43701:SF2">
    <property type="entry name" value="MEMBRANE TRANSPORTER PROTEIN YJNA-RELATED"/>
    <property type="match status" value="1"/>
</dbReference>
<feature type="transmembrane region" description="Helical" evidence="6">
    <location>
        <begin position="7"/>
        <end position="31"/>
    </location>
</feature>
<sequence>MEIVILILIGILVGIFVISMGGGGGAIYLGILTALFHLPAATAATTSLITAIPSLLLGAYAYYRQGKIDFKIGNKMLIAALPAVVIGSLLAPLIPKMVYTIIIGLILIVLGIQIFLKTRQSNSSKDDATHNNNFKAIGYGFLSGLMVGIAGLSGGGPIVAGLLLMGLDMINAAATSAYVLIGTSIVGALLHVSNGQVDWTAGIGLMIGALIGAFIAPYLMTKFKHSSTWLPPIMAVLLIVMGIKTII</sequence>
<keyword evidence="3 6" id="KW-0812">Transmembrane</keyword>
<accession>A0A0R1VIT7</accession>
<dbReference type="AlphaFoldDB" id="A0A0R1VIT7"/>
<comment type="caution">
    <text evidence="7">The sequence shown here is derived from an EMBL/GenBank/DDBJ whole genome shotgun (WGS) entry which is preliminary data.</text>
</comment>
<evidence type="ECO:0000256" key="6">
    <source>
        <dbReference type="RuleBase" id="RU363041"/>
    </source>
</evidence>
<evidence type="ECO:0000256" key="5">
    <source>
        <dbReference type="ARBA" id="ARBA00023136"/>
    </source>
</evidence>
<dbReference type="PANTHER" id="PTHR43701">
    <property type="entry name" value="MEMBRANE TRANSPORTER PROTEIN MJ0441-RELATED"/>
    <property type="match status" value="1"/>
</dbReference>
<dbReference type="Pfam" id="PF01925">
    <property type="entry name" value="TauE"/>
    <property type="match status" value="1"/>
</dbReference>
<keyword evidence="8" id="KW-1185">Reference proteome</keyword>
<evidence type="ECO:0000256" key="4">
    <source>
        <dbReference type="ARBA" id="ARBA00022989"/>
    </source>
</evidence>
<dbReference type="EMBL" id="AZGB01000018">
    <property type="protein sequence ID" value="KRM05608.1"/>
    <property type="molecule type" value="Genomic_DNA"/>
</dbReference>
<dbReference type="Proteomes" id="UP000051451">
    <property type="component" value="Unassembled WGS sequence"/>
</dbReference>
<comment type="similarity">
    <text evidence="2 6">Belongs to the 4-toluene sulfonate uptake permease (TSUP) (TC 2.A.102) family.</text>
</comment>
<comment type="subcellular location">
    <subcellularLocation>
        <location evidence="6">Cell membrane</location>
        <topology evidence="6">Multi-pass membrane protein</topology>
    </subcellularLocation>
    <subcellularLocation>
        <location evidence="1">Membrane</location>
        <topology evidence="1">Multi-pass membrane protein</topology>
    </subcellularLocation>
</comment>
<keyword evidence="4 6" id="KW-1133">Transmembrane helix</keyword>
<protein>
    <recommendedName>
        <fullName evidence="6">Probable membrane transporter protein</fullName>
    </recommendedName>
</protein>
<dbReference type="OrthoDB" id="2324380at2"/>
<evidence type="ECO:0000313" key="8">
    <source>
        <dbReference type="Proteomes" id="UP000051451"/>
    </source>
</evidence>
<dbReference type="GO" id="GO:0005886">
    <property type="term" value="C:plasma membrane"/>
    <property type="evidence" value="ECO:0007669"/>
    <property type="project" value="UniProtKB-SubCell"/>
</dbReference>
<feature type="transmembrane region" description="Helical" evidence="6">
    <location>
        <begin position="43"/>
        <end position="63"/>
    </location>
</feature>
<proteinExistence type="inferred from homology"/>
<feature type="transmembrane region" description="Helical" evidence="6">
    <location>
        <begin position="97"/>
        <end position="116"/>
    </location>
</feature>
<keyword evidence="6" id="KW-1003">Cell membrane</keyword>
<gene>
    <name evidence="7" type="ORF">FC89_GL001312</name>
</gene>
<keyword evidence="5 6" id="KW-0472">Membrane</keyword>
<feature type="transmembrane region" description="Helical" evidence="6">
    <location>
        <begin position="199"/>
        <end position="220"/>
    </location>
</feature>
<reference evidence="7 8" key="1">
    <citation type="journal article" date="2015" name="Genome Announc.">
        <title>Expanding the biotechnology potential of lactobacilli through comparative genomics of 213 strains and associated genera.</title>
        <authorList>
            <person name="Sun Z."/>
            <person name="Harris H.M."/>
            <person name="McCann A."/>
            <person name="Guo C."/>
            <person name="Argimon S."/>
            <person name="Zhang W."/>
            <person name="Yang X."/>
            <person name="Jeffery I.B."/>
            <person name="Cooney J.C."/>
            <person name="Kagawa T.F."/>
            <person name="Liu W."/>
            <person name="Song Y."/>
            <person name="Salvetti E."/>
            <person name="Wrobel A."/>
            <person name="Rasinkangas P."/>
            <person name="Parkhill J."/>
            <person name="Rea M.C."/>
            <person name="O'Sullivan O."/>
            <person name="Ritari J."/>
            <person name="Douillard F.P."/>
            <person name="Paul Ross R."/>
            <person name="Yang R."/>
            <person name="Briner A.E."/>
            <person name="Felis G.E."/>
            <person name="de Vos W.M."/>
            <person name="Barrangou R."/>
            <person name="Klaenhammer T.R."/>
            <person name="Caufield P.W."/>
            <person name="Cui Y."/>
            <person name="Zhang H."/>
            <person name="O'Toole P.W."/>
        </authorList>
    </citation>
    <scope>NUCLEOTIDE SEQUENCE [LARGE SCALE GENOMIC DNA]</scope>
    <source>
        <strain evidence="7 8">DSM 18630</strain>
    </source>
</reference>
<feature type="transmembrane region" description="Helical" evidence="6">
    <location>
        <begin position="226"/>
        <end position="243"/>
    </location>
</feature>
<evidence type="ECO:0000256" key="1">
    <source>
        <dbReference type="ARBA" id="ARBA00004141"/>
    </source>
</evidence>
<feature type="transmembrane region" description="Helical" evidence="6">
    <location>
        <begin position="137"/>
        <end position="164"/>
    </location>
</feature>
<name>A0A0R1VIT7_9LACO</name>
<dbReference type="RefSeq" id="WP_057872052.1">
    <property type="nucleotide sequence ID" value="NZ_AZGB01000018.1"/>
</dbReference>
<feature type="transmembrane region" description="Helical" evidence="6">
    <location>
        <begin position="170"/>
        <end position="192"/>
    </location>
</feature>
<dbReference type="STRING" id="1423750.FC89_GL001312"/>
<evidence type="ECO:0000256" key="2">
    <source>
        <dbReference type="ARBA" id="ARBA00009142"/>
    </source>
</evidence>
<evidence type="ECO:0000313" key="7">
    <source>
        <dbReference type="EMBL" id="KRM05608.1"/>
    </source>
</evidence>
<dbReference type="PATRIC" id="fig|1423750.3.peg.1345"/>
<dbReference type="InterPro" id="IPR051598">
    <property type="entry name" value="TSUP/Inactive_protease-like"/>
</dbReference>
<evidence type="ECO:0000256" key="3">
    <source>
        <dbReference type="ARBA" id="ARBA00022692"/>
    </source>
</evidence>
<dbReference type="InterPro" id="IPR002781">
    <property type="entry name" value="TM_pro_TauE-like"/>
</dbReference>
<organism evidence="7 8">
    <name type="scientific">Liquorilactobacillus ghanensis DSM 18630</name>
    <dbReference type="NCBI Taxonomy" id="1423750"/>
    <lineage>
        <taxon>Bacteria</taxon>
        <taxon>Bacillati</taxon>
        <taxon>Bacillota</taxon>
        <taxon>Bacilli</taxon>
        <taxon>Lactobacillales</taxon>
        <taxon>Lactobacillaceae</taxon>
        <taxon>Liquorilactobacillus</taxon>
    </lineage>
</organism>